<keyword evidence="1" id="KW-0285">Flavoprotein</keyword>
<evidence type="ECO:0000259" key="6">
    <source>
        <dbReference type="Pfam" id="PF02910"/>
    </source>
</evidence>
<dbReference type="SUPFAM" id="SSF56425">
    <property type="entry name" value="Succinate dehydrogenase/fumarate reductase flavoprotein, catalytic domain"/>
    <property type="match status" value="1"/>
</dbReference>
<feature type="domain" description="FAD-dependent oxidoreductase 2 FAD-binding" evidence="5">
    <location>
        <begin position="52"/>
        <end position="457"/>
    </location>
</feature>
<dbReference type="SUPFAM" id="SSF51905">
    <property type="entry name" value="FAD/NAD(P)-binding domain"/>
    <property type="match status" value="1"/>
</dbReference>
<dbReference type="RefSeq" id="WP_168446754.1">
    <property type="nucleotide sequence ID" value="NZ_JAAXOW010000001.1"/>
</dbReference>
<feature type="active site" description="Proton acceptor" evidence="3">
    <location>
        <position position="346"/>
    </location>
</feature>
<evidence type="ECO:0000259" key="5">
    <source>
        <dbReference type="Pfam" id="PF00890"/>
    </source>
</evidence>
<accession>A0A9X5FDH1</accession>
<sequence>MTFEAPDSSVPGVEPGSILDGRVPDGDPRTAWERRRLSYKLVNPNNRRKFRVIVVGTGLAGAGAAAALGELGYDVHAFTYHDAPRRAHSVAAQGGINAARARKVDNDSVDRFVIDTVKGGDFRGREADAFRLGEESVRVIDHMNAIGAPFAREYGGQLATRSFGGVQVSRTYYTRGQTGQQLQIASAQALLRQVDAGTVTLRTRHEMLDLIIEDGRVQGVIMRNLLTGEISAHTAHAVILATGGYGNVFYFSTLAKNSNASAAWRAVQRGALLASPSFIQFHPTALPVSSKWQSKTILMSESLRNDGRIWVPVDPDDKRAPGDIPEDERDYYLERKYPAFGNLTPRDVASRNAHEQIRAGRGVGPLKNSVYLDFRDAIKRIGKKKIAERYGNLFEMYTHATGEDPYTEPMRIAPGAHFTMGGLWSDYDQMTSLPGLFVGGEAGWGYHGANRLGANSLLSACVDGWFTLPYSVPNYLAPLLGSQRLPDDAPAVTEALDRTRDRVDRLMSVQGEHGPTYFHRLLGDILYEGCGVERTRETLTTAIDKIRALRTRFWTELRVLGDEDRLNQELEKAGRVADYLELAELMCVDALDREESCGAHFRAEHQQDGEAVRDDDRWAFVSAWGVPGDGRHVRHAEPLAFDAVPLTRRNYK</sequence>
<dbReference type="Gene3D" id="1.20.58.100">
    <property type="entry name" value="Fumarate reductase/succinate dehydrogenase flavoprotein-like, C-terminal domain"/>
    <property type="match status" value="1"/>
</dbReference>
<dbReference type="InterPro" id="IPR036188">
    <property type="entry name" value="FAD/NAD-bd_sf"/>
</dbReference>
<dbReference type="SUPFAM" id="SSF46977">
    <property type="entry name" value="Succinate dehydrogenase/fumarate reductase flavoprotein C-terminal domain"/>
    <property type="match status" value="1"/>
</dbReference>
<dbReference type="AlphaFoldDB" id="A0A9X5FDH1"/>
<comment type="caution">
    <text evidence="7">The sequence shown here is derived from an EMBL/GenBank/DDBJ whole genome shotgun (WGS) entry which is preliminary data.</text>
</comment>
<dbReference type="InterPro" id="IPR030664">
    <property type="entry name" value="SdhA/FrdA/AprA"/>
</dbReference>
<proteinExistence type="predicted"/>
<dbReference type="GO" id="GO:0009055">
    <property type="term" value="F:electron transfer activity"/>
    <property type="evidence" value="ECO:0007669"/>
    <property type="project" value="TreeGrafter"/>
</dbReference>
<dbReference type="Proteomes" id="UP000774283">
    <property type="component" value="Unassembled WGS sequence"/>
</dbReference>
<evidence type="ECO:0000313" key="8">
    <source>
        <dbReference type="Proteomes" id="UP000774283"/>
    </source>
</evidence>
<dbReference type="Pfam" id="PF02910">
    <property type="entry name" value="Succ_DH_flav_C"/>
    <property type="match status" value="1"/>
</dbReference>
<dbReference type="InterPro" id="IPR015939">
    <property type="entry name" value="Fum_Rdtase/Succ_DH_flav-like_C"/>
</dbReference>
<dbReference type="Gene3D" id="3.90.700.10">
    <property type="entry name" value="Succinate dehydrogenase/fumarate reductase flavoprotein, catalytic domain"/>
    <property type="match status" value="1"/>
</dbReference>
<dbReference type="InterPro" id="IPR027477">
    <property type="entry name" value="Succ_DH/fumarate_Rdtase_cat_sf"/>
</dbReference>
<evidence type="ECO:0000256" key="4">
    <source>
        <dbReference type="SAM" id="MobiDB-lite"/>
    </source>
</evidence>
<name>A0A9X5FDH1_9MICO</name>
<dbReference type="FunFam" id="1.20.58.100:FF:000003">
    <property type="entry name" value="Succinate dehydrogenase flavoprotein subunit"/>
    <property type="match status" value="1"/>
</dbReference>
<gene>
    <name evidence="7" type="ORF">HF995_05590</name>
</gene>
<dbReference type="InterPro" id="IPR003953">
    <property type="entry name" value="FAD-dep_OxRdtase_2_FAD-bd"/>
</dbReference>
<dbReference type="EMBL" id="JAAXOW010000001">
    <property type="protein sequence ID" value="NKX92752.1"/>
    <property type="molecule type" value="Genomic_DNA"/>
</dbReference>
<evidence type="ECO:0000256" key="1">
    <source>
        <dbReference type="ARBA" id="ARBA00022630"/>
    </source>
</evidence>
<organism evidence="7 8">
    <name type="scientific">Sanguibacter hominis ATCC BAA-789</name>
    <dbReference type="NCBI Taxonomy" id="1312740"/>
    <lineage>
        <taxon>Bacteria</taxon>
        <taxon>Bacillati</taxon>
        <taxon>Actinomycetota</taxon>
        <taxon>Actinomycetes</taxon>
        <taxon>Micrococcales</taxon>
        <taxon>Sanguibacteraceae</taxon>
        <taxon>Sanguibacter</taxon>
    </lineage>
</organism>
<dbReference type="InterPro" id="IPR037099">
    <property type="entry name" value="Fum_R/Succ_DH_flav-like_C_sf"/>
</dbReference>
<evidence type="ECO:0000313" key="7">
    <source>
        <dbReference type="EMBL" id="NKX92752.1"/>
    </source>
</evidence>
<keyword evidence="8" id="KW-1185">Reference proteome</keyword>
<dbReference type="GO" id="GO:0033765">
    <property type="term" value="F:steroid dehydrogenase activity, acting on the CH-CH group of donors"/>
    <property type="evidence" value="ECO:0007669"/>
    <property type="project" value="UniProtKB-ARBA"/>
</dbReference>
<evidence type="ECO:0000256" key="3">
    <source>
        <dbReference type="PIRSR" id="PIRSR630664-50"/>
    </source>
</evidence>
<dbReference type="PANTHER" id="PTHR11632:SF53">
    <property type="entry name" value="SUCCINATE DEHYDROGENASE FLAVOPROTEIN SUBUNIT"/>
    <property type="match status" value="1"/>
</dbReference>
<dbReference type="Pfam" id="PF00890">
    <property type="entry name" value="FAD_binding_2"/>
    <property type="match status" value="1"/>
</dbReference>
<feature type="region of interest" description="Disordered" evidence="4">
    <location>
        <begin position="1"/>
        <end position="27"/>
    </location>
</feature>
<dbReference type="GO" id="GO:0009061">
    <property type="term" value="P:anaerobic respiration"/>
    <property type="evidence" value="ECO:0007669"/>
    <property type="project" value="TreeGrafter"/>
</dbReference>
<feature type="domain" description="Fumarate reductase/succinate dehydrogenase flavoprotein-like C-terminal" evidence="6">
    <location>
        <begin position="519"/>
        <end position="651"/>
    </location>
</feature>
<dbReference type="GO" id="GO:0005886">
    <property type="term" value="C:plasma membrane"/>
    <property type="evidence" value="ECO:0007669"/>
    <property type="project" value="TreeGrafter"/>
</dbReference>
<dbReference type="NCBIfam" id="NF005749">
    <property type="entry name" value="PRK07573.1"/>
    <property type="match status" value="1"/>
</dbReference>
<dbReference type="InterPro" id="IPR011280">
    <property type="entry name" value="Succ_DH/Fum_Rdt_flav_su"/>
</dbReference>
<keyword evidence="2" id="KW-0560">Oxidoreductase</keyword>
<dbReference type="PANTHER" id="PTHR11632">
    <property type="entry name" value="SUCCINATE DEHYDROGENASE 2 FLAVOPROTEIN SUBUNIT"/>
    <property type="match status" value="1"/>
</dbReference>
<reference evidence="7 8" key="1">
    <citation type="submission" date="2020-04" db="EMBL/GenBank/DDBJ databases">
        <title>MicrobeNet Type strains.</title>
        <authorList>
            <person name="Nicholson A.C."/>
        </authorList>
    </citation>
    <scope>NUCLEOTIDE SEQUENCE [LARGE SCALE GENOMIC DNA]</scope>
    <source>
        <strain evidence="7 8">ATCC BAA-789</strain>
    </source>
</reference>
<dbReference type="GO" id="GO:0050660">
    <property type="term" value="F:flavin adenine dinucleotide binding"/>
    <property type="evidence" value="ECO:0007669"/>
    <property type="project" value="TreeGrafter"/>
</dbReference>
<dbReference type="NCBIfam" id="TIGR01811">
    <property type="entry name" value="sdhA_Bsu"/>
    <property type="match status" value="1"/>
</dbReference>
<dbReference type="GO" id="GO:0000104">
    <property type="term" value="F:succinate dehydrogenase activity"/>
    <property type="evidence" value="ECO:0007669"/>
    <property type="project" value="TreeGrafter"/>
</dbReference>
<evidence type="ECO:0000256" key="2">
    <source>
        <dbReference type="ARBA" id="ARBA00023002"/>
    </source>
</evidence>
<dbReference type="Gene3D" id="3.50.50.60">
    <property type="entry name" value="FAD/NAD(P)-binding domain"/>
    <property type="match status" value="1"/>
</dbReference>
<protein>
    <submittedName>
        <fullName evidence="7">Fumarate reductase/succinate dehydrogenase flavoprotein subunit</fullName>
    </submittedName>
</protein>